<organism evidence="3 4">
    <name type="scientific">Botryobasidium botryosum (strain FD-172 SS1)</name>
    <dbReference type="NCBI Taxonomy" id="930990"/>
    <lineage>
        <taxon>Eukaryota</taxon>
        <taxon>Fungi</taxon>
        <taxon>Dikarya</taxon>
        <taxon>Basidiomycota</taxon>
        <taxon>Agaricomycotina</taxon>
        <taxon>Agaricomycetes</taxon>
        <taxon>Cantharellales</taxon>
        <taxon>Botryobasidiaceae</taxon>
        <taxon>Botryobasidium</taxon>
    </lineage>
</organism>
<dbReference type="InParanoid" id="A0A067N208"/>
<protein>
    <recommendedName>
        <fullName evidence="5">Sec1-like protein</fullName>
    </recommendedName>
</protein>
<accession>A0A067N208</accession>
<dbReference type="FunCoup" id="A0A067N208">
    <property type="interactions" value="528"/>
</dbReference>
<dbReference type="Gene3D" id="1.25.40.850">
    <property type="match status" value="1"/>
</dbReference>
<feature type="compositionally biased region" description="Low complexity" evidence="2">
    <location>
        <begin position="299"/>
        <end position="313"/>
    </location>
</feature>
<dbReference type="InterPro" id="IPR001619">
    <property type="entry name" value="Sec1-like"/>
</dbReference>
<dbReference type="OrthoDB" id="10262287at2759"/>
<dbReference type="Gene3D" id="3.40.50.2060">
    <property type="match status" value="1"/>
</dbReference>
<sequence>MLSQGHTHPPPPPGSSISGDDIHKSESDSGGPALNIGVFKEIAKRALVDALNSVNGAKTLVLERSLAGPLGLLTEVSLLKHHGVDKMFWLESGPLNASTTNVVYLCRPQVKYMMIISEQIKRLTAEHATHTYNLFLVPRRTTLCERILKEEGVFGEVNIASYKLEFIPVEDDLLSLEWEDTFREIFLDGDETAIYYAAQALITFQQAYGLFPRIIGKGDAAKKLANLIIHLRPPRLATVSVALDSLIIIDRSTDMITPLLTQLTYQGLIDEFIGIRNSHIEVDPSYLSNAPPAPPTGTPTPSTSTSAPVITPANPKKKKHLLTASGDTLFNALRDLNFAVVGNRLNREAKRLDAEYKGRHQAQTVAQLREFVGKLGGLQNEHQALRLHTSLSEQIHPLTRTEQFNKSLEIQQNLLASYEPAAQLNAIEDLIAQQAPVQLVLRLMCVASLTSGGIKVKVLENLKREILQTYGYSHLPTLLNLTSLSLITALPLPKIPLYPPPPPFAAIRKHLRLLSDTPENAPTDVSFVYSGYAPISSRLIQCVTQKGAVLASVGPADDAAAAGGAGRAERTVAHPISGWKGFEDALKLIPGETVDVIQKGDEGESPLVAPPPPRDRATTTMVFFLGGCTYTEIATIRWMAKQTKGRRYLIATTGIINGSTLIESLAPKGAKFEPVA</sequence>
<dbReference type="Gene3D" id="3.90.830.10">
    <property type="entry name" value="Syntaxin Binding Protein 1, Chain A, domain 2"/>
    <property type="match status" value="1"/>
</dbReference>
<dbReference type="InterPro" id="IPR043154">
    <property type="entry name" value="Sec-1-like_dom1"/>
</dbReference>
<feature type="region of interest" description="Disordered" evidence="2">
    <location>
        <begin position="1"/>
        <end position="29"/>
    </location>
</feature>
<gene>
    <name evidence="3" type="ORF">BOTBODRAFT_155312</name>
</gene>
<feature type="region of interest" description="Disordered" evidence="2">
    <location>
        <begin position="286"/>
        <end position="318"/>
    </location>
</feature>
<evidence type="ECO:0008006" key="5">
    <source>
        <dbReference type="Google" id="ProtNLM"/>
    </source>
</evidence>
<dbReference type="InterPro" id="IPR043127">
    <property type="entry name" value="Sec-1-like_dom3a"/>
</dbReference>
<dbReference type="STRING" id="930990.A0A067N208"/>
<keyword evidence="4" id="KW-1185">Reference proteome</keyword>
<dbReference type="AlphaFoldDB" id="A0A067N208"/>
<dbReference type="PANTHER" id="PTHR11679">
    <property type="entry name" value="VESICLE PROTEIN SORTING-ASSOCIATED"/>
    <property type="match status" value="1"/>
</dbReference>
<dbReference type="InterPro" id="IPR043155">
    <property type="entry name" value="VPS33_dom3b"/>
</dbReference>
<dbReference type="Gene3D" id="3.40.50.1910">
    <property type="match status" value="1"/>
</dbReference>
<proteinExistence type="inferred from homology"/>
<comment type="similarity">
    <text evidence="1">Belongs to the STXBP/unc-18/SEC1 family.</text>
</comment>
<evidence type="ECO:0000313" key="3">
    <source>
        <dbReference type="EMBL" id="KDQ18187.1"/>
    </source>
</evidence>
<evidence type="ECO:0000256" key="2">
    <source>
        <dbReference type="SAM" id="MobiDB-lite"/>
    </source>
</evidence>
<dbReference type="GO" id="GO:0016192">
    <property type="term" value="P:vesicle-mediated transport"/>
    <property type="evidence" value="ECO:0007669"/>
    <property type="project" value="InterPro"/>
</dbReference>
<dbReference type="Pfam" id="PF00995">
    <property type="entry name" value="Sec1"/>
    <property type="match status" value="1"/>
</dbReference>
<name>A0A067N208_BOTB1</name>
<dbReference type="HOGENOM" id="CLU_016678_3_1_1"/>
<evidence type="ECO:0000256" key="1">
    <source>
        <dbReference type="ARBA" id="ARBA00009884"/>
    </source>
</evidence>
<dbReference type="InterPro" id="IPR027482">
    <property type="entry name" value="Sec1-like_dom2"/>
</dbReference>
<evidence type="ECO:0000313" key="4">
    <source>
        <dbReference type="Proteomes" id="UP000027195"/>
    </source>
</evidence>
<dbReference type="InterPro" id="IPR036045">
    <property type="entry name" value="Sec1-like_sf"/>
</dbReference>
<reference evidence="4" key="1">
    <citation type="journal article" date="2014" name="Proc. Natl. Acad. Sci. U.S.A.">
        <title>Extensive sampling of basidiomycete genomes demonstrates inadequacy of the white-rot/brown-rot paradigm for wood decay fungi.</title>
        <authorList>
            <person name="Riley R."/>
            <person name="Salamov A.A."/>
            <person name="Brown D.W."/>
            <person name="Nagy L.G."/>
            <person name="Floudas D."/>
            <person name="Held B.W."/>
            <person name="Levasseur A."/>
            <person name="Lombard V."/>
            <person name="Morin E."/>
            <person name="Otillar R."/>
            <person name="Lindquist E.A."/>
            <person name="Sun H."/>
            <person name="LaButti K.M."/>
            <person name="Schmutz J."/>
            <person name="Jabbour D."/>
            <person name="Luo H."/>
            <person name="Baker S.E."/>
            <person name="Pisabarro A.G."/>
            <person name="Walton J.D."/>
            <person name="Blanchette R.A."/>
            <person name="Henrissat B."/>
            <person name="Martin F."/>
            <person name="Cullen D."/>
            <person name="Hibbett D.S."/>
            <person name="Grigoriev I.V."/>
        </authorList>
    </citation>
    <scope>NUCLEOTIDE SEQUENCE [LARGE SCALE GENOMIC DNA]</scope>
    <source>
        <strain evidence="4">FD-172 SS1</strain>
    </source>
</reference>
<dbReference type="Proteomes" id="UP000027195">
    <property type="component" value="Unassembled WGS sequence"/>
</dbReference>
<dbReference type="SUPFAM" id="SSF56815">
    <property type="entry name" value="Sec1/munc18-like (SM) proteins"/>
    <property type="match status" value="1"/>
</dbReference>
<dbReference type="EMBL" id="KL198022">
    <property type="protein sequence ID" value="KDQ18187.1"/>
    <property type="molecule type" value="Genomic_DNA"/>
</dbReference>